<name>A0AAW1SZC8_9CHLO</name>
<keyword evidence="3" id="KW-1185">Reference proteome</keyword>
<dbReference type="AlphaFoldDB" id="A0AAW1SZC8"/>
<organism evidence="2 3">
    <name type="scientific">Apatococcus fuscideae</name>
    <dbReference type="NCBI Taxonomy" id="2026836"/>
    <lineage>
        <taxon>Eukaryota</taxon>
        <taxon>Viridiplantae</taxon>
        <taxon>Chlorophyta</taxon>
        <taxon>core chlorophytes</taxon>
        <taxon>Trebouxiophyceae</taxon>
        <taxon>Chlorellales</taxon>
        <taxon>Chlorellaceae</taxon>
        <taxon>Apatococcus</taxon>
    </lineage>
</organism>
<feature type="compositionally biased region" description="Acidic residues" evidence="1">
    <location>
        <begin position="105"/>
        <end position="117"/>
    </location>
</feature>
<feature type="region of interest" description="Disordered" evidence="1">
    <location>
        <begin position="99"/>
        <end position="123"/>
    </location>
</feature>
<proteinExistence type="predicted"/>
<evidence type="ECO:0000313" key="2">
    <source>
        <dbReference type="EMBL" id="KAK9862433.1"/>
    </source>
</evidence>
<dbReference type="EMBL" id="JALJOV010000606">
    <property type="protein sequence ID" value="KAK9862433.1"/>
    <property type="molecule type" value="Genomic_DNA"/>
</dbReference>
<sequence>MSACPASVGSFICIVKTMGNKSLHSARLYGLAVCQGLSRNPLDKSTTKQTQGDRPHRSILATGNHLAAHHQRAAGRSTSQHSSDTALHLIIKELDHNAEASHDDADTDPEADVDEPQVEFTPTEGDPVKELLCIDVRGRRCTELRQGPDELGPMSVAHPFQCPAGSFLLAAMSRRNVFNTYTTQLLLYKLKEPHEEIRSEAALELH</sequence>
<gene>
    <name evidence="2" type="ORF">WJX84_000469</name>
</gene>
<reference evidence="2 3" key="1">
    <citation type="journal article" date="2024" name="Nat. Commun.">
        <title>Phylogenomics reveals the evolutionary origins of lichenization in chlorophyte algae.</title>
        <authorList>
            <person name="Puginier C."/>
            <person name="Libourel C."/>
            <person name="Otte J."/>
            <person name="Skaloud P."/>
            <person name="Haon M."/>
            <person name="Grisel S."/>
            <person name="Petersen M."/>
            <person name="Berrin J.G."/>
            <person name="Delaux P.M."/>
            <person name="Dal Grande F."/>
            <person name="Keller J."/>
        </authorList>
    </citation>
    <scope>NUCLEOTIDE SEQUENCE [LARGE SCALE GENOMIC DNA]</scope>
    <source>
        <strain evidence="2 3">SAG 2523</strain>
    </source>
</reference>
<dbReference type="Proteomes" id="UP001485043">
    <property type="component" value="Unassembled WGS sequence"/>
</dbReference>
<evidence type="ECO:0000256" key="1">
    <source>
        <dbReference type="SAM" id="MobiDB-lite"/>
    </source>
</evidence>
<comment type="caution">
    <text evidence="2">The sequence shown here is derived from an EMBL/GenBank/DDBJ whole genome shotgun (WGS) entry which is preliminary data.</text>
</comment>
<accession>A0AAW1SZC8</accession>
<protein>
    <submittedName>
        <fullName evidence="2">Uncharacterized protein</fullName>
    </submittedName>
</protein>
<evidence type="ECO:0000313" key="3">
    <source>
        <dbReference type="Proteomes" id="UP001485043"/>
    </source>
</evidence>